<organism evidence="2 3">
    <name type="scientific">Streptomyces anandii</name>
    <dbReference type="NCBI Taxonomy" id="285454"/>
    <lineage>
        <taxon>Bacteria</taxon>
        <taxon>Bacillati</taxon>
        <taxon>Actinomycetota</taxon>
        <taxon>Actinomycetes</taxon>
        <taxon>Kitasatosporales</taxon>
        <taxon>Streptomycetaceae</taxon>
        <taxon>Streptomyces</taxon>
    </lineage>
</organism>
<evidence type="ECO:0000313" key="3">
    <source>
        <dbReference type="Proteomes" id="UP001599756"/>
    </source>
</evidence>
<evidence type="ECO:0000313" key="2">
    <source>
        <dbReference type="EMBL" id="MFE1754209.1"/>
    </source>
</evidence>
<feature type="region of interest" description="Disordered" evidence="1">
    <location>
        <begin position="1"/>
        <end position="38"/>
    </location>
</feature>
<evidence type="ECO:0000256" key="1">
    <source>
        <dbReference type="SAM" id="MobiDB-lite"/>
    </source>
</evidence>
<gene>
    <name evidence="2" type="ORF">ACFW88_27320</name>
</gene>
<dbReference type="EMBL" id="JBHYTS010000054">
    <property type="protein sequence ID" value="MFE1754209.1"/>
    <property type="molecule type" value="Genomic_DNA"/>
</dbReference>
<reference evidence="2 3" key="1">
    <citation type="submission" date="2024-09" db="EMBL/GenBank/DDBJ databases">
        <title>The Natural Products Discovery Center: Release of the First 8490 Sequenced Strains for Exploring Actinobacteria Biosynthetic Diversity.</title>
        <authorList>
            <person name="Kalkreuter E."/>
            <person name="Kautsar S.A."/>
            <person name="Yang D."/>
            <person name="Bader C.D."/>
            <person name="Teijaro C.N."/>
            <person name="Fluegel L."/>
            <person name="Davis C.M."/>
            <person name="Simpson J.R."/>
            <person name="Lauterbach L."/>
            <person name="Steele A.D."/>
            <person name="Gui C."/>
            <person name="Meng S."/>
            <person name="Li G."/>
            <person name="Viehrig K."/>
            <person name="Ye F."/>
            <person name="Su P."/>
            <person name="Kiefer A.F."/>
            <person name="Nichols A."/>
            <person name="Cepeda A.J."/>
            <person name="Yan W."/>
            <person name="Fan B."/>
            <person name="Jiang Y."/>
            <person name="Adhikari A."/>
            <person name="Zheng C.-J."/>
            <person name="Schuster L."/>
            <person name="Cowan T.M."/>
            <person name="Smanski M.J."/>
            <person name="Chevrette M.G."/>
            <person name="De Carvalho L.P.S."/>
            <person name="Shen B."/>
        </authorList>
    </citation>
    <scope>NUCLEOTIDE SEQUENCE [LARGE SCALE GENOMIC DNA]</scope>
    <source>
        <strain evidence="2 3">NPDC059500</strain>
    </source>
</reference>
<dbReference type="Proteomes" id="UP001599756">
    <property type="component" value="Unassembled WGS sequence"/>
</dbReference>
<protein>
    <submittedName>
        <fullName evidence="2">Uncharacterized protein</fullName>
    </submittedName>
</protein>
<name>A0ABW6HC52_9ACTN</name>
<dbReference type="RefSeq" id="WP_381842655.1">
    <property type="nucleotide sequence ID" value="NZ_JBHYTS010000054.1"/>
</dbReference>
<feature type="compositionally biased region" description="Basic and acidic residues" evidence="1">
    <location>
        <begin position="1"/>
        <end position="11"/>
    </location>
</feature>
<accession>A0ABW6HC52</accession>
<sequence length="66" mass="7132">MSERTEVDPRAVDSACGAGLLSGNPARPRTARSAHPLARSADGNRLLLSDGTWRRVETLRVRSLFG</sequence>
<comment type="caution">
    <text evidence="2">The sequence shown here is derived from an EMBL/GenBank/DDBJ whole genome shotgun (WGS) entry which is preliminary data.</text>
</comment>
<proteinExistence type="predicted"/>
<keyword evidence="3" id="KW-1185">Reference proteome</keyword>